<evidence type="ECO:0000256" key="1">
    <source>
        <dbReference type="ARBA" id="ARBA00001974"/>
    </source>
</evidence>
<accession>A0A090EUV6</accession>
<dbReference type="InterPro" id="IPR037069">
    <property type="entry name" value="AcylCoA_DH/ox_N_sf"/>
</dbReference>
<evidence type="ECO:0000256" key="4">
    <source>
        <dbReference type="ARBA" id="ARBA00022827"/>
    </source>
</evidence>
<dbReference type="EMBL" id="CCNB01000012">
    <property type="protein sequence ID" value="CDX35375.1"/>
    <property type="molecule type" value="Genomic_DNA"/>
</dbReference>
<dbReference type="Gene3D" id="1.10.540.10">
    <property type="entry name" value="Acyl-CoA dehydrogenase/oxidase, N-terminal domain"/>
    <property type="match status" value="1"/>
</dbReference>
<dbReference type="InterPro" id="IPR009075">
    <property type="entry name" value="AcylCo_DH/oxidase_C"/>
</dbReference>
<reference evidence="7 8" key="1">
    <citation type="submission" date="2014-08" db="EMBL/GenBank/DDBJ databases">
        <authorList>
            <person name="Moulin Lionel"/>
        </authorList>
    </citation>
    <scope>NUCLEOTIDE SEQUENCE [LARGE SCALE GENOMIC DNA]</scope>
</reference>
<dbReference type="PANTHER" id="PTHR43884">
    <property type="entry name" value="ACYL-COA DEHYDROGENASE"/>
    <property type="match status" value="1"/>
</dbReference>
<proteinExistence type="inferred from homology"/>
<dbReference type="PANTHER" id="PTHR43884:SF20">
    <property type="entry name" value="ACYL-COA DEHYDROGENASE FADE28"/>
    <property type="match status" value="1"/>
</dbReference>
<keyword evidence="4" id="KW-0274">FAD</keyword>
<evidence type="ECO:0000256" key="3">
    <source>
        <dbReference type="ARBA" id="ARBA00022630"/>
    </source>
</evidence>
<name>A0A090EUV6_MESPL</name>
<comment type="similarity">
    <text evidence="2">Belongs to the acyl-CoA dehydrogenase family.</text>
</comment>
<dbReference type="SUPFAM" id="SSF56645">
    <property type="entry name" value="Acyl-CoA dehydrogenase NM domain-like"/>
    <property type="match status" value="1"/>
</dbReference>
<sequence length="345" mass="37058">MNDVSRMLAQTASRILAQFGKRCREQLQSAELFAEVHKSGLNLALLPEDAGGAGLTIEEAAEILRIWGRHAATLPMVEMLVAAPVAVMFGHNPATSSITARSDIILSKHKGQACLSGRPIEAPLSPGCRQVYARATDLSGNCFILSVSTANAQTFADLAGEPWVRLAPEDALDVRALSVGRAQSEKIARSGALLTAAAMTGAMGEILELAIDHVNTRSQFGRPLGRFQAIQHLLSDVASELAVTEAVLGQALQNVHDRLGWLSAKAQAGRGATIAASTGHQLFGAIGFTAEHLLHCYTKRLWVWRDHWGRQDDCERTIGEMAMRSGEGRLWSFLVDGSQGDVPHV</sequence>
<dbReference type="GeneID" id="31890350"/>
<keyword evidence="3" id="KW-0285">Flavoprotein</keyword>
<evidence type="ECO:0000256" key="5">
    <source>
        <dbReference type="ARBA" id="ARBA00023002"/>
    </source>
</evidence>
<gene>
    <name evidence="7" type="ORF">MPLDJ20_20160</name>
</gene>
<dbReference type="InterPro" id="IPR036250">
    <property type="entry name" value="AcylCo_DH-like_C"/>
</dbReference>
<evidence type="ECO:0000259" key="6">
    <source>
        <dbReference type="Pfam" id="PF00441"/>
    </source>
</evidence>
<dbReference type="InterPro" id="IPR009100">
    <property type="entry name" value="AcylCoA_DH/oxidase_NM_dom_sf"/>
</dbReference>
<dbReference type="GO" id="GO:0003995">
    <property type="term" value="F:acyl-CoA dehydrogenase activity"/>
    <property type="evidence" value="ECO:0007669"/>
    <property type="project" value="TreeGrafter"/>
</dbReference>
<dbReference type="Pfam" id="PF00441">
    <property type="entry name" value="Acyl-CoA_dh_1"/>
    <property type="match status" value="1"/>
</dbReference>
<evidence type="ECO:0000313" key="8">
    <source>
        <dbReference type="Proteomes" id="UP000046373"/>
    </source>
</evidence>
<organism evidence="7 8">
    <name type="scientific">Mesorhizobium plurifarium</name>
    <dbReference type="NCBI Taxonomy" id="69974"/>
    <lineage>
        <taxon>Bacteria</taxon>
        <taxon>Pseudomonadati</taxon>
        <taxon>Pseudomonadota</taxon>
        <taxon>Alphaproteobacteria</taxon>
        <taxon>Hyphomicrobiales</taxon>
        <taxon>Phyllobacteriaceae</taxon>
        <taxon>Mesorhizobium</taxon>
    </lineage>
</organism>
<comment type="cofactor">
    <cofactor evidence="1">
        <name>FAD</name>
        <dbReference type="ChEBI" id="CHEBI:57692"/>
    </cofactor>
</comment>
<dbReference type="AlphaFoldDB" id="A0A090EUV6"/>
<dbReference type="Gene3D" id="1.20.140.10">
    <property type="entry name" value="Butyryl-CoA Dehydrogenase, subunit A, domain 3"/>
    <property type="match status" value="1"/>
</dbReference>
<evidence type="ECO:0000256" key="2">
    <source>
        <dbReference type="ARBA" id="ARBA00009347"/>
    </source>
</evidence>
<feature type="domain" description="Acyl-CoA dehydrogenase/oxidase C-terminal" evidence="6">
    <location>
        <begin position="191"/>
        <end position="296"/>
    </location>
</feature>
<dbReference type="GO" id="GO:0050660">
    <property type="term" value="F:flavin adenine dinucleotide binding"/>
    <property type="evidence" value="ECO:0007669"/>
    <property type="project" value="InterPro"/>
</dbReference>
<dbReference type="Proteomes" id="UP000046373">
    <property type="component" value="Unassembled WGS sequence"/>
</dbReference>
<evidence type="ECO:0000313" key="7">
    <source>
        <dbReference type="EMBL" id="CDX35375.1"/>
    </source>
</evidence>
<protein>
    <submittedName>
        <fullName evidence="7">Putative acyl-CoA dehydrogenase</fullName>
    </submittedName>
</protein>
<keyword evidence="5" id="KW-0560">Oxidoreductase</keyword>
<dbReference type="SUPFAM" id="SSF47203">
    <property type="entry name" value="Acyl-CoA dehydrogenase C-terminal domain-like"/>
    <property type="match status" value="1"/>
</dbReference>